<accession>A0A8J3ZYD5</accession>
<dbReference type="PANTHER" id="PTHR35807:SF1">
    <property type="entry name" value="TRANSCRIPTIONAL REGULATOR REDD"/>
    <property type="match status" value="1"/>
</dbReference>
<dbReference type="InterPro" id="IPR051677">
    <property type="entry name" value="AfsR-DnrI-RedD_regulator"/>
</dbReference>
<dbReference type="SMART" id="SM00862">
    <property type="entry name" value="Trans_reg_C"/>
    <property type="match status" value="1"/>
</dbReference>
<dbReference type="RefSeq" id="WP_203930677.1">
    <property type="nucleotide sequence ID" value="NZ_BOPH01000082.1"/>
</dbReference>
<dbReference type="SUPFAM" id="SSF48452">
    <property type="entry name" value="TPR-like"/>
    <property type="match status" value="3"/>
</dbReference>
<dbReference type="Proteomes" id="UP000635606">
    <property type="component" value="Unassembled WGS sequence"/>
</dbReference>
<evidence type="ECO:0000256" key="1">
    <source>
        <dbReference type="ARBA" id="ARBA00005820"/>
    </source>
</evidence>
<evidence type="ECO:0000313" key="8">
    <source>
        <dbReference type="EMBL" id="GIJ70785.1"/>
    </source>
</evidence>
<evidence type="ECO:0000256" key="4">
    <source>
        <dbReference type="ARBA" id="ARBA00023163"/>
    </source>
</evidence>
<keyword evidence="2" id="KW-0805">Transcription regulation</keyword>
<dbReference type="SUPFAM" id="SSF46894">
    <property type="entry name" value="C-terminal effector domain of the bipartite response regulators"/>
    <property type="match status" value="1"/>
</dbReference>
<dbReference type="InterPro" id="IPR036388">
    <property type="entry name" value="WH-like_DNA-bd_sf"/>
</dbReference>
<dbReference type="Pfam" id="PF03704">
    <property type="entry name" value="BTAD"/>
    <property type="match status" value="1"/>
</dbReference>
<dbReference type="GO" id="GO:0043531">
    <property type="term" value="F:ADP binding"/>
    <property type="evidence" value="ECO:0007669"/>
    <property type="project" value="InterPro"/>
</dbReference>
<dbReference type="InterPro" id="IPR027417">
    <property type="entry name" value="P-loop_NTPase"/>
</dbReference>
<dbReference type="SUPFAM" id="SSF52540">
    <property type="entry name" value="P-loop containing nucleoside triphosphate hydrolases"/>
    <property type="match status" value="1"/>
</dbReference>
<evidence type="ECO:0000259" key="6">
    <source>
        <dbReference type="SMART" id="SM00862"/>
    </source>
</evidence>
<gene>
    <name evidence="8" type="ORF">Voc01_057020</name>
</gene>
<dbReference type="Gene3D" id="1.10.8.430">
    <property type="entry name" value="Helical domain of apoptotic protease-activating factors"/>
    <property type="match status" value="1"/>
</dbReference>
<sequence>MRYYLLGSVRVERDGRHLGIGRSQRRGLLAFLLLNHGRIVTAEALQEALWAGAPPATVRQQVQNAVHAVRTALRQGGTDEVLVNDGHGYVIRAGDDEVDLLEFRRSVSQGRLAAEDGDLPLAAERFQAALRLWRGPALSDASGAFVESARELLEGERVDAIEDHLEVQLRRGLFSDVLATIAAPIEAHPLRERLQAQLIRALHGSGRQSEALEHFRHFRTRLADECGIDPGSALQEVGREILRGTPAAWRTPAAAVPAMLPLDTASFAGRQAELARLDELLLPSFASRATMIAVVAGGGGIGKTALAVHWAHHRRDRFPDGQLHVDLRGYADDRPLRPVEALARLLHALGVPAGDIPTGSDEAAAEYRRLVLDRRMLVLLDNARDADQVRPLLPSGGSCAVIVTSRSRLSGLVAREGAQPLPLEPMSGRESLALLGRVLGQREVTTEPEAAAELGRLCGHVPLALAIAGANLREQNHHSISTFVAQLRGSDRLASLSVPDDEHAAMTRTIDLSYEALPPSGRKTLRRLGLVPGADFTADVVAGLLECDVKTAQLQLELLANYHLVHEHAPHRFRFHDLLRLYAASRADVDDPARTRLAAHYLGHVDAAATVVYPQMARLAPPPRLLAPASFGSAAEATAWLDAELANLVALIEACQTVEDAPVAHLLANNLRGYLHLRMNVVDWQRVADAGLRAAELADDDAARAAAWLSVASLRWRTGDREAAIAGFQDALRLAERAGWVDGQNSALNSLGASYRVDGRLDAAAENHRRGLEMSLAHDLPLVTATHLGNLGIIYSEMGDLPRALSAYREALAIFEKAGSHLGRSYALVNLGDVSFRSGDLPGADGYLARARAAAEELDDKAVLAGTQAVTAHLHLALHRQSRAMECAEQALSLAREIGDRAVEVKALAARAAVMLARGAGEVALLDFEEATQVAHEAGLRLDETIVLIGQARAHLLLGDHRAAAGKAALAAGLAEDHGYRLLAGEAADLLRAAD</sequence>
<proteinExistence type="inferred from homology"/>
<dbReference type="Pfam" id="PF00486">
    <property type="entry name" value="Trans_reg_C"/>
    <property type="match status" value="1"/>
</dbReference>
<dbReference type="InterPro" id="IPR001867">
    <property type="entry name" value="OmpR/PhoB-type_DNA-bd"/>
</dbReference>
<dbReference type="CDD" id="cd15831">
    <property type="entry name" value="BTAD"/>
    <property type="match status" value="1"/>
</dbReference>
<dbReference type="EMBL" id="BOPH01000082">
    <property type="protein sequence ID" value="GIJ70785.1"/>
    <property type="molecule type" value="Genomic_DNA"/>
</dbReference>
<name>A0A8J3ZYD5_9ACTN</name>
<dbReference type="SMART" id="SM01043">
    <property type="entry name" value="BTAD"/>
    <property type="match status" value="1"/>
</dbReference>
<reference evidence="8" key="1">
    <citation type="submission" date="2021-01" db="EMBL/GenBank/DDBJ databases">
        <title>Whole genome shotgun sequence of Virgisporangium ochraceum NBRC 16418.</title>
        <authorList>
            <person name="Komaki H."/>
            <person name="Tamura T."/>
        </authorList>
    </citation>
    <scope>NUCLEOTIDE SEQUENCE</scope>
    <source>
        <strain evidence="8">NBRC 16418</strain>
    </source>
</reference>
<evidence type="ECO:0000256" key="2">
    <source>
        <dbReference type="ARBA" id="ARBA00023015"/>
    </source>
</evidence>
<dbReference type="AlphaFoldDB" id="A0A8J3ZYD5"/>
<evidence type="ECO:0000313" key="9">
    <source>
        <dbReference type="Proteomes" id="UP000635606"/>
    </source>
</evidence>
<dbReference type="Pfam" id="PF17874">
    <property type="entry name" value="TPR_MalT"/>
    <property type="match status" value="1"/>
</dbReference>
<dbReference type="GO" id="GO:0006355">
    <property type="term" value="P:regulation of DNA-templated transcription"/>
    <property type="evidence" value="ECO:0007669"/>
    <property type="project" value="InterPro"/>
</dbReference>
<dbReference type="InterPro" id="IPR019734">
    <property type="entry name" value="TPR_rpt"/>
</dbReference>
<keyword evidence="5" id="KW-0802">TPR repeat</keyword>
<evidence type="ECO:0000256" key="3">
    <source>
        <dbReference type="ARBA" id="ARBA00023125"/>
    </source>
</evidence>
<feature type="domain" description="OmpR/PhoB-type" evidence="6">
    <location>
        <begin position="15"/>
        <end position="91"/>
    </location>
</feature>
<dbReference type="Gene3D" id="1.25.40.10">
    <property type="entry name" value="Tetratricopeptide repeat domain"/>
    <property type="match status" value="2"/>
</dbReference>
<dbReference type="InterPro" id="IPR041617">
    <property type="entry name" value="TPR_MalT"/>
</dbReference>
<dbReference type="InterPro" id="IPR042197">
    <property type="entry name" value="Apaf_helical"/>
</dbReference>
<dbReference type="InterPro" id="IPR005158">
    <property type="entry name" value="BTAD"/>
</dbReference>
<dbReference type="PANTHER" id="PTHR35807">
    <property type="entry name" value="TRANSCRIPTIONAL REGULATOR REDD-RELATED"/>
    <property type="match status" value="1"/>
</dbReference>
<dbReference type="GO" id="GO:0000160">
    <property type="term" value="P:phosphorelay signal transduction system"/>
    <property type="evidence" value="ECO:0007669"/>
    <property type="project" value="InterPro"/>
</dbReference>
<dbReference type="InterPro" id="IPR011990">
    <property type="entry name" value="TPR-like_helical_dom_sf"/>
</dbReference>
<feature type="repeat" description="TPR" evidence="5">
    <location>
        <begin position="785"/>
        <end position="818"/>
    </location>
</feature>
<dbReference type="PROSITE" id="PS50005">
    <property type="entry name" value="TPR"/>
    <property type="match status" value="2"/>
</dbReference>
<protein>
    <submittedName>
        <fullName evidence="8">SARP family transcriptional regulator</fullName>
    </submittedName>
</protein>
<comment type="similarity">
    <text evidence="1">Belongs to the AfsR/DnrI/RedD regulatory family.</text>
</comment>
<dbReference type="Gene3D" id="1.10.10.10">
    <property type="entry name" value="Winged helix-like DNA-binding domain superfamily/Winged helix DNA-binding domain"/>
    <property type="match status" value="1"/>
</dbReference>
<keyword evidence="3" id="KW-0238">DNA-binding</keyword>
<comment type="caution">
    <text evidence="8">The sequence shown here is derived from an EMBL/GenBank/DDBJ whole genome shotgun (WGS) entry which is preliminary data.</text>
</comment>
<dbReference type="GO" id="GO:0003677">
    <property type="term" value="F:DNA binding"/>
    <property type="evidence" value="ECO:0007669"/>
    <property type="project" value="UniProtKB-KW"/>
</dbReference>
<dbReference type="InterPro" id="IPR016032">
    <property type="entry name" value="Sig_transdc_resp-reg_C-effctor"/>
</dbReference>
<dbReference type="SMART" id="SM00028">
    <property type="entry name" value="TPR"/>
    <property type="match status" value="7"/>
</dbReference>
<dbReference type="PRINTS" id="PR00364">
    <property type="entry name" value="DISEASERSIST"/>
</dbReference>
<evidence type="ECO:0000259" key="7">
    <source>
        <dbReference type="SMART" id="SM01043"/>
    </source>
</evidence>
<keyword evidence="4" id="KW-0804">Transcription</keyword>
<evidence type="ECO:0000256" key="5">
    <source>
        <dbReference type="PROSITE-ProRule" id="PRU00339"/>
    </source>
</evidence>
<feature type="repeat" description="TPR" evidence="5">
    <location>
        <begin position="705"/>
        <end position="738"/>
    </location>
</feature>
<feature type="domain" description="Bacterial transcriptional activator" evidence="7">
    <location>
        <begin position="98"/>
        <end position="242"/>
    </location>
</feature>
<organism evidence="8 9">
    <name type="scientific">Virgisporangium ochraceum</name>
    <dbReference type="NCBI Taxonomy" id="65505"/>
    <lineage>
        <taxon>Bacteria</taxon>
        <taxon>Bacillati</taxon>
        <taxon>Actinomycetota</taxon>
        <taxon>Actinomycetes</taxon>
        <taxon>Micromonosporales</taxon>
        <taxon>Micromonosporaceae</taxon>
        <taxon>Virgisporangium</taxon>
    </lineage>
</organism>
<keyword evidence="9" id="KW-1185">Reference proteome</keyword>